<keyword evidence="2 7" id="KW-0808">Transferase</keyword>
<gene>
    <name evidence="9" type="ORF">M0811_01578</name>
</gene>
<dbReference type="SUPFAM" id="SSF52374">
    <property type="entry name" value="Nucleotidylyl transferase"/>
    <property type="match status" value="1"/>
</dbReference>
<name>A0A9Q0LJI5_ANAIG</name>
<dbReference type="EC" id="2.7.7.1" evidence="7"/>
<comment type="catalytic activity">
    <reaction evidence="7">
        <text>beta-nicotinamide D-ribonucleotide + ATP + H(+) = diphosphate + NAD(+)</text>
        <dbReference type="Rhea" id="RHEA:21360"/>
        <dbReference type="ChEBI" id="CHEBI:14649"/>
        <dbReference type="ChEBI" id="CHEBI:15378"/>
        <dbReference type="ChEBI" id="CHEBI:30616"/>
        <dbReference type="ChEBI" id="CHEBI:33019"/>
        <dbReference type="ChEBI" id="CHEBI:57540"/>
        <dbReference type="EC" id="2.7.7.1"/>
    </reaction>
</comment>
<evidence type="ECO:0000313" key="10">
    <source>
        <dbReference type="Proteomes" id="UP001149090"/>
    </source>
</evidence>
<dbReference type="OMA" id="QPWKENI"/>
<comment type="caution">
    <text evidence="9">The sequence shown here is derived from an EMBL/GenBank/DDBJ whole genome shotgun (WGS) entry which is preliminary data.</text>
</comment>
<evidence type="ECO:0000256" key="4">
    <source>
        <dbReference type="ARBA" id="ARBA00022741"/>
    </source>
</evidence>
<comment type="catalytic activity">
    <reaction evidence="7">
        <text>nicotinate beta-D-ribonucleotide + ATP + H(+) = deamido-NAD(+) + diphosphate</text>
        <dbReference type="Rhea" id="RHEA:22860"/>
        <dbReference type="ChEBI" id="CHEBI:15378"/>
        <dbReference type="ChEBI" id="CHEBI:30616"/>
        <dbReference type="ChEBI" id="CHEBI:33019"/>
        <dbReference type="ChEBI" id="CHEBI:57502"/>
        <dbReference type="ChEBI" id="CHEBI:58437"/>
        <dbReference type="EC" id="2.7.7.18"/>
    </reaction>
</comment>
<evidence type="ECO:0000256" key="1">
    <source>
        <dbReference type="ARBA" id="ARBA00022642"/>
    </source>
</evidence>
<keyword evidence="6 7" id="KW-0520">NAD</keyword>
<keyword evidence="3 7" id="KW-0548">Nucleotidyltransferase</keyword>
<comment type="similarity">
    <text evidence="7">Belongs to the eukaryotic NMN adenylyltransferase family.</text>
</comment>
<evidence type="ECO:0000313" key="9">
    <source>
        <dbReference type="EMBL" id="KAJ5072563.1"/>
    </source>
</evidence>
<dbReference type="InterPro" id="IPR051182">
    <property type="entry name" value="Euk_NMN_adenylyltrnsfrase"/>
</dbReference>
<reference evidence="9" key="1">
    <citation type="submission" date="2022-10" db="EMBL/GenBank/DDBJ databases">
        <title>Novel sulphate-reducing endosymbionts in the free-living metamonad Anaeramoeba.</title>
        <authorList>
            <person name="Jerlstrom-Hultqvist J."/>
            <person name="Cepicka I."/>
            <person name="Gallot-Lavallee L."/>
            <person name="Salas-Leiva D."/>
            <person name="Curtis B.A."/>
            <person name="Zahonova K."/>
            <person name="Pipaliya S."/>
            <person name="Dacks J."/>
            <person name="Roger A.J."/>
        </authorList>
    </citation>
    <scope>NUCLEOTIDE SEQUENCE</scope>
    <source>
        <strain evidence="9">BMAN</strain>
    </source>
</reference>
<evidence type="ECO:0000256" key="6">
    <source>
        <dbReference type="ARBA" id="ARBA00023027"/>
    </source>
</evidence>
<accession>A0A9Q0LJI5</accession>
<dbReference type="InterPro" id="IPR005248">
    <property type="entry name" value="NadD/NMNAT"/>
</dbReference>
<keyword evidence="5 7" id="KW-0067">ATP-binding</keyword>
<evidence type="ECO:0000256" key="2">
    <source>
        <dbReference type="ARBA" id="ARBA00022679"/>
    </source>
</evidence>
<evidence type="ECO:0000259" key="8">
    <source>
        <dbReference type="Pfam" id="PF01467"/>
    </source>
</evidence>
<dbReference type="EMBL" id="JAPDFW010000081">
    <property type="protein sequence ID" value="KAJ5072563.1"/>
    <property type="molecule type" value="Genomic_DNA"/>
</dbReference>
<dbReference type="GO" id="GO:0004515">
    <property type="term" value="F:nicotinate-nucleotide adenylyltransferase activity"/>
    <property type="evidence" value="ECO:0007669"/>
    <property type="project" value="UniProtKB-EC"/>
</dbReference>
<dbReference type="Proteomes" id="UP001149090">
    <property type="component" value="Unassembled WGS sequence"/>
</dbReference>
<comment type="pathway">
    <text evidence="7">Cofactor biosynthesis; NAD(+) biosynthesis; NAD(+) from nicotinamide D-ribonucleotide: step 1/1.</text>
</comment>
<sequence length="242" mass="28190">MDLYQYKFPQNKLQFNKIIPQKDSYILVLFGSFNPPTIAHLRSLESISNFFKSKDKNVIGGYLSPVNTLYTQKNLESEKHRATMCDLATSSSSWIMVDKWECTRKSYVRTFTALEHFKDEIDSLMKKKKIKTNIKIPYLCGQDIIDSMIEPNGFWVEERVLRMISKFGLIVVQREDPLPSKKLEQKIKSTFLNDVKDKIEICESPVESSTLARSLIKKNLSAKYLLADPVIDYIKRNQLYRL</sequence>
<dbReference type="PANTHER" id="PTHR12039">
    <property type="entry name" value="NICOTINAMIDE MONONUCLEOTIDE ADENYLYLTRANSFERASE"/>
    <property type="match status" value="1"/>
</dbReference>
<dbReference type="OrthoDB" id="422187at2759"/>
<keyword evidence="1 7" id="KW-0662">Pyridine nucleotide biosynthesis</keyword>
<protein>
    <recommendedName>
        <fullName evidence="7">Nicotinamide-nucleotide adenylyltransferase</fullName>
        <ecNumber evidence="7">2.7.7.1</ecNumber>
        <ecNumber evidence="7">2.7.7.18</ecNumber>
    </recommendedName>
</protein>
<dbReference type="Gene3D" id="3.40.50.620">
    <property type="entry name" value="HUPs"/>
    <property type="match status" value="1"/>
</dbReference>
<keyword evidence="4 7" id="KW-0547">Nucleotide-binding</keyword>
<evidence type="ECO:0000256" key="5">
    <source>
        <dbReference type="ARBA" id="ARBA00022840"/>
    </source>
</evidence>
<dbReference type="InterPro" id="IPR014729">
    <property type="entry name" value="Rossmann-like_a/b/a_fold"/>
</dbReference>
<dbReference type="GO" id="GO:0000309">
    <property type="term" value="F:nicotinamide-nucleotide adenylyltransferase activity"/>
    <property type="evidence" value="ECO:0007669"/>
    <property type="project" value="UniProtKB-EC"/>
</dbReference>
<dbReference type="AlphaFoldDB" id="A0A9Q0LJI5"/>
<dbReference type="Pfam" id="PF01467">
    <property type="entry name" value="CTP_transf_like"/>
    <property type="match status" value="1"/>
</dbReference>
<keyword evidence="10" id="KW-1185">Reference proteome</keyword>
<organism evidence="9 10">
    <name type="scientific">Anaeramoeba ignava</name>
    <name type="common">Anaerobic marine amoeba</name>
    <dbReference type="NCBI Taxonomy" id="1746090"/>
    <lineage>
        <taxon>Eukaryota</taxon>
        <taxon>Metamonada</taxon>
        <taxon>Anaeramoebidae</taxon>
        <taxon>Anaeramoeba</taxon>
    </lineage>
</organism>
<dbReference type="GO" id="GO:0005524">
    <property type="term" value="F:ATP binding"/>
    <property type="evidence" value="ECO:0007669"/>
    <property type="project" value="UniProtKB-KW"/>
</dbReference>
<dbReference type="EC" id="2.7.7.18" evidence="7"/>
<evidence type="ECO:0000256" key="7">
    <source>
        <dbReference type="RuleBase" id="RU362021"/>
    </source>
</evidence>
<proteinExistence type="inferred from homology"/>
<dbReference type="InterPro" id="IPR004821">
    <property type="entry name" value="Cyt_trans-like"/>
</dbReference>
<evidence type="ECO:0000256" key="3">
    <source>
        <dbReference type="ARBA" id="ARBA00022695"/>
    </source>
</evidence>
<dbReference type="NCBIfam" id="TIGR00482">
    <property type="entry name" value="nicotinate (nicotinamide) nucleotide adenylyltransferase"/>
    <property type="match status" value="1"/>
</dbReference>
<feature type="domain" description="Cytidyltransferase-like" evidence="8">
    <location>
        <begin position="29"/>
        <end position="190"/>
    </location>
</feature>
<dbReference type="GO" id="GO:0009435">
    <property type="term" value="P:NAD+ biosynthetic process"/>
    <property type="evidence" value="ECO:0007669"/>
    <property type="project" value="InterPro"/>
</dbReference>
<dbReference type="PANTHER" id="PTHR12039:SF0">
    <property type="entry name" value="NICOTINAMIDE-NUCLEOTIDE ADENYLYLTRANSFERASE"/>
    <property type="match status" value="1"/>
</dbReference>